<dbReference type="InterPro" id="IPR036291">
    <property type="entry name" value="NAD(P)-bd_dom_sf"/>
</dbReference>
<evidence type="ECO:0000313" key="3">
    <source>
        <dbReference type="Proteomes" id="UP000198727"/>
    </source>
</evidence>
<proteinExistence type="predicted"/>
<dbReference type="STRING" id="587909.SAMN05421810_10795"/>
<gene>
    <name evidence="2" type="ORF">SAMN05421810_10795</name>
</gene>
<dbReference type="PANTHER" id="PTHR48079">
    <property type="entry name" value="PROTEIN YEEZ"/>
    <property type="match status" value="1"/>
</dbReference>
<dbReference type="PANTHER" id="PTHR48079:SF6">
    <property type="entry name" value="NAD(P)-BINDING DOMAIN-CONTAINING PROTEIN-RELATED"/>
    <property type="match status" value="1"/>
</dbReference>
<dbReference type="SUPFAM" id="SSF51735">
    <property type="entry name" value="NAD(P)-binding Rossmann-fold domains"/>
    <property type="match status" value="1"/>
</dbReference>
<dbReference type="EMBL" id="FOWW01000007">
    <property type="protein sequence ID" value="SFQ42487.1"/>
    <property type="molecule type" value="Genomic_DNA"/>
</dbReference>
<dbReference type="GO" id="GO:0005737">
    <property type="term" value="C:cytoplasm"/>
    <property type="evidence" value="ECO:0007669"/>
    <property type="project" value="TreeGrafter"/>
</dbReference>
<evidence type="ECO:0000259" key="1">
    <source>
        <dbReference type="Pfam" id="PF01370"/>
    </source>
</evidence>
<dbReference type="RefSeq" id="WP_092532452.1">
    <property type="nucleotide sequence ID" value="NZ_FOWW01000007.1"/>
</dbReference>
<dbReference type="Proteomes" id="UP000198727">
    <property type="component" value="Unassembled WGS sequence"/>
</dbReference>
<organism evidence="2 3">
    <name type="scientific">Amycolatopsis arida</name>
    <dbReference type="NCBI Taxonomy" id="587909"/>
    <lineage>
        <taxon>Bacteria</taxon>
        <taxon>Bacillati</taxon>
        <taxon>Actinomycetota</taxon>
        <taxon>Actinomycetes</taxon>
        <taxon>Pseudonocardiales</taxon>
        <taxon>Pseudonocardiaceae</taxon>
        <taxon>Amycolatopsis</taxon>
    </lineage>
</organism>
<dbReference type="OrthoDB" id="3338687at2"/>
<dbReference type="InterPro" id="IPR001509">
    <property type="entry name" value="Epimerase_deHydtase"/>
</dbReference>
<accession>A0A1I5YF18</accession>
<keyword evidence="3" id="KW-1185">Reference proteome</keyword>
<dbReference type="Gene3D" id="3.40.50.720">
    <property type="entry name" value="NAD(P)-binding Rossmann-like Domain"/>
    <property type="match status" value="1"/>
</dbReference>
<name>A0A1I5YF18_9PSEU</name>
<dbReference type="InterPro" id="IPR051783">
    <property type="entry name" value="NAD(P)-dependent_oxidoreduct"/>
</dbReference>
<dbReference type="AlphaFoldDB" id="A0A1I5YF18"/>
<reference evidence="3" key="1">
    <citation type="submission" date="2016-10" db="EMBL/GenBank/DDBJ databases">
        <authorList>
            <person name="Varghese N."/>
            <person name="Submissions S."/>
        </authorList>
    </citation>
    <scope>NUCLEOTIDE SEQUENCE [LARGE SCALE GENOMIC DNA]</scope>
    <source>
        <strain evidence="3">CGMCC 4.5579</strain>
    </source>
</reference>
<dbReference type="GO" id="GO:0004029">
    <property type="term" value="F:aldehyde dehydrogenase (NAD+) activity"/>
    <property type="evidence" value="ECO:0007669"/>
    <property type="project" value="TreeGrafter"/>
</dbReference>
<dbReference type="Pfam" id="PF01370">
    <property type="entry name" value="Epimerase"/>
    <property type="match status" value="1"/>
</dbReference>
<protein>
    <submittedName>
        <fullName evidence="2">Nucleoside-diphosphate-sugar epimerase</fullName>
    </submittedName>
</protein>
<sequence length="361" mass="38571">MSDRPRSPAAERVVVTGASGNVGTALLRHRDPRWAVTGVARRVPPAVEPYSAARWVPCDIGAPGADGDLADVFAGADVVVHLAWAISPSPADPPMIRTNATGTRNVLAAAARAGVPHVVCASSVAAYRPAGRWQRVAEDWPRGGVPASAYSRSKVRLERQLDEFVGAHPDVRLTRVRPCGIVQRAAAGQFARWLLGPLLPERLLGAVPKPLWRDLRLQLVHADDVADALRRIVDRRIAGAVNLAAEPPLTADDLVRIVGGVRFPVGRRLTELAAWAGWRVGLQPLHPGWLELADRAPLIDTSRAREELGWLPEYSAADALRDLLAGFATHAGTASAPLAPAGTGAATRLRAVRWGRPARQA</sequence>
<evidence type="ECO:0000313" key="2">
    <source>
        <dbReference type="EMBL" id="SFQ42487.1"/>
    </source>
</evidence>
<feature type="domain" description="NAD-dependent epimerase/dehydratase" evidence="1">
    <location>
        <begin position="13"/>
        <end position="235"/>
    </location>
</feature>